<dbReference type="PROSITE" id="PS50850">
    <property type="entry name" value="MFS"/>
    <property type="match status" value="1"/>
</dbReference>
<dbReference type="InterPro" id="IPR036259">
    <property type="entry name" value="MFS_trans_sf"/>
</dbReference>
<evidence type="ECO:0000256" key="1">
    <source>
        <dbReference type="ARBA" id="ARBA00004141"/>
    </source>
</evidence>
<feature type="transmembrane region" description="Helical" evidence="9">
    <location>
        <begin position="326"/>
        <end position="344"/>
    </location>
</feature>
<keyword evidence="3" id="KW-0813">Transport</keyword>
<keyword evidence="6" id="KW-0406">Ion transport</keyword>
<reference evidence="11 12" key="1">
    <citation type="submission" date="2020-01" db="EMBL/GenBank/DDBJ databases">
        <authorList>
            <person name="Gupta K D."/>
        </authorList>
    </citation>
    <scope>NUCLEOTIDE SEQUENCE [LARGE SCALE GENOMIC DNA]</scope>
</reference>
<organism evidence="11 12">
    <name type="scientific">Cyclocybe aegerita</name>
    <name type="common">Black poplar mushroom</name>
    <name type="synonym">Agrocybe aegerita</name>
    <dbReference type="NCBI Taxonomy" id="1973307"/>
    <lineage>
        <taxon>Eukaryota</taxon>
        <taxon>Fungi</taxon>
        <taxon>Dikarya</taxon>
        <taxon>Basidiomycota</taxon>
        <taxon>Agaricomycotina</taxon>
        <taxon>Agaricomycetes</taxon>
        <taxon>Agaricomycetidae</taxon>
        <taxon>Agaricales</taxon>
        <taxon>Agaricineae</taxon>
        <taxon>Bolbitiaceae</taxon>
        <taxon>Cyclocybe</taxon>
    </lineage>
</organism>
<evidence type="ECO:0000256" key="9">
    <source>
        <dbReference type="SAM" id="Phobius"/>
    </source>
</evidence>
<evidence type="ECO:0000313" key="12">
    <source>
        <dbReference type="Proteomes" id="UP000467700"/>
    </source>
</evidence>
<feature type="transmembrane region" description="Helical" evidence="9">
    <location>
        <begin position="82"/>
        <end position="100"/>
    </location>
</feature>
<dbReference type="EMBL" id="CACVBS010000050">
    <property type="protein sequence ID" value="CAA7265665.1"/>
    <property type="molecule type" value="Genomic_DNA"/>
</dbReference>
<feature type="transmembrane region" description="Helical" evidence="9">
    <location>
        <begin position="295"/>
        <end position="314"/>
    </location>
</feature>
<feature type="domain" description="Major facilitator superfamily (MFS) profile" evidence="10">
    <location>
        <begin position="87"/>
        <end position="592"/>
    </location>
</feature>
<comment type="subcellular location">
    <subcellularLocation>
        <location evidence="1">Membrane</location>
        <topology evidence="1">Multi-pass membrane protein</topology>
    </subcellularLocation>
</comment>
<evidence type="ECO:0000259" key="10">
    <source>
        <dbReference type="PROSITE" id="PS50850"/>
    </source>
</evidence>
<feature type="transmembrane region" description="Helical" evidence="9">
    <location>
        <begin position="210"/>
        <end position="230"/>
    </location>
</feature>
<feature type="transmembrane region" description="Helical" evidence="9">
    <location>
        <begin position="397"/>
        <end position="418"/>
    </location>
</feature>
<dbReference type="PANTHER" id="PTHR23501:SF87">
    <property type="entry name" value="SIDEROPHORE IRON TRANSPORTER 2"/>
    <property type="match status" value="1"/>
</dbReference>
<comment type="caution">
    <text evidence="11">The sequence shown here is derived from an EMBL/GenBank/DDBJ whole genome shotgun (WGS) entry which is preliminary data.</text>
</comment>
<feature type="transmembrane region" description="Helical" evidence="9">
    <location>
        <begin position="176"/>
        <end position="198"/>
    </location>
</feature>
<keyword evidence="7 9" id="KW-0472">Membrane</keyword>
<feature type="transmembrane region" description="Helical" evidence="9">
    <location>
        <begin position="364"/>
        <end position="385"/>
    </location>
</feature>
<evidence type="ECO:0000313" key="11">
    <source>
        <dbReference type="EMBL" id="CAA7265665.1"/>
    </source>
</evidence>
<evidence type="ECO:0000256" key="5">
    <source>
        <dbReference type="ARBA" id="ARBA00022989"/>
    </source>
</evidence>
<comment type="similarity">
    <text evidence="2">Belongs to the major facilitator superfamily.</text>
</comment>
<evidence type="ECO:0000256" key="4">
    <source>
        <dbReference type="ARBA" id="ARBA00022692"/>
    </source>
</evidence>
<feature type="transmembrane region" description="Helical" evidence="9">
    <location>
        <begin position="151"/>
        <end position="170"/>
    </location>
</feature>
<feature type="transmembrane region" description="Helical" evidence="9">
    <location>
        <begin position="491"/>
        <end position="519"/>
    </location>
</feature>
<evidence type="ECO:0000256" key="3">
    <source>
        <dbReference type="ARBA" id="ARBA00022448"/>
    </source>
</evidence>
<evidence type="ECO:0000256" key="6">
    <source>
        <dbReference type="ARBA" id="ARBA00023065"/>
    </source>
</evidence>
<feature type="transmembrane region" description="Helical" evidence="9">
    <location>
        <begin position="569"/>
        <end position="588"/>
    </location>
</feature>
<dbReference type="InterPro" id="IPR020846">
    <property type="entry name" value="MFS_dom"/>
</dbReference>
<dbReference type="SUPFAM" id="SSF103473">
    <property type="entry name" value="MFS general substrate transporter"/>
    <property type="match status" value="2"/>
</dbReference>
<gene>
    <name evidence="11" type="ORF">AAE3_LOCUS7937</name>
</gene>
<dbReference type="Gene3D" id="1.20.1250.20">
    <property type="entry name" value="MFS general substrate transporter like domains"/>
    <property type="match status" value="2"/>
</dbReference>
<keyword evidence="5 9" id="KW-1133">Transmembrane helix</keyword>
<dbReference type="GO" id="GO:0006811">
    <property type="term" value="P:monoatomic ion transport"/>
    <property type="evidence" value="ECO:0007669"/>
    <property type="project" value="UniProtKB-KW"/>
</dbReference>
<evidence type="ECO:0000256" key="8">
    <source>
        <dbReference type="SAM" id="MobiDB-lite"/>
    </source>
</evidence>
<dbReference type="PANTHER" id="PTHR23501">
    <property type="entry name" value="MAJOR FACILITATOR SUPERFAMILY"/>
    <property type="match status" value="1"/>
</dbReference>
<keyword evidence="12" id="KW-1185">Reference proteome</keyword>
<dbReference type="GO" id="GO:0022857">
    <property type="term" value="F:transmembrane transporter activity"/>
    <property type="evidence" value="ECO:0007669"/>
    <property type="project" value="InterPro"/>
</dbReference>
<dbReference type="AlphaFoldDB" id="A0A8S0W0R8"/>
<dbReference type="GO" id="GO:0005886">
    <property type="term" value="C:plasma membrane"/>
    <property type="evidence" value="ECO:0007669"/>
    <property type="project" value="TreeGrafter"/>
</dbReference>
<feature type="transmembrane region" description="Helical" evidence="9">
    <location>
        <begin position="430"/>
        <end position="447"/>
    </location>
</feature>
<sequence length="624" mass="67071">MGAQAAEWPCGVLVEKNFLFAAYITSLRRESHGVPFLPSTMSDRKSDKSPSDVERASTPSDDHDSHLGVLTVEATHKVYGKYSKWFLFISLGLAAYIYSLDSTTTYNYLAFAASFFGNHSLISTIQVAQAVIIAVGKPVIAKIADVGSRGLAYVFVLIFYVVGYIVIASANNIQTIGGGIVVYAVGYTGLQLLTQIIIADITALKWRGLVSALMSMPFIINAFVGSNIAADIITGAGWRWGYGMFAILVPATLSPLIITLLWAERKARKLGIVKPRSSTKSFGHKFLSTVDKLDVVGLVLLGTAVALILLPLTLSRSARSGWKNPSIIAMLVVGIVLLPVYLLWDIKFAKHPVVPGRFLRNRSVVIAGAVGAFDFVSFYISYAYLYSFVIVVKPWPLLHATYFAQTQTVALTVFGISAGLAMRFIHRAKPLLVVGLCIRLLGCGLMIHSRGANASDAEIVWSQLLQGIGGGFAAVASQVSAQAAVPHVDVAMVTAVVLLVTEIGGAIGTTIAGAIWTAMMPDKLAEYLPFLDDATRTQLYGSIVAAAAYPRGHPVREGVILAYDDVMKILTIAATVFAVVPLALSLLMPNWYLGDQQNAADNLNLAGERVHNPDVDTNSTSEKR</sequence>
<feature type="region of interest" description="Disordered" evidence="8">
    <location>
        <begin position="38"/>
        <end position="62"/>
    </location>
</feature>
<dbReference type="OrthoDB" id="2241241at2759"/>
<feature type="compositionally biased region" description="Basic and acidic residues" evidence="8">
    <location>
        <begin position="42"/>
        <end position="62"/>
    </location>
</feature>
<accession>A0A8S0W0R8</accession>
<dbReference type="Proteomes" id="UP000467700">
    <property type="component" value="Unassembled WGS sequence"/>
</dbReference>
<dbReference type="FunFam" id="1.20.1250.20:FF:000197">
    <property type="entry name" value="Siderophore iron transporter 1"/>
    <property type="match status" value="1"/>
</dbReference>
<feature type="transmembrane region" description="Helical" evidence="9">
    <location>
        <begin position="120"/>
        <end position="139"/>
    </location>
</feature>
<name>A0A8S0W0R8_CYCAE</name>
<keyword evidence="4 9" id="KW-0812">Transmembrane</keyword>
<feature type="transmembrane region" description="Helical" evidence="9">
    <location>
        <begin position="459"/>
        <end position="479"/>
    </location>
</feature>
<evidence type="ECO:0000256" key="2">
    <source>
        <dbReference type="ARBA" id="ARBA00008335"/>
    </source>
</evidence>
<evidence type="ECO:0000256" key="7">
    <source>
        <dbReference type="ARBA" id="ARBA00023136"/>
    </source>
</evidence>
<proteinExistence type="inferred from homology"/>
<protein>
    <recommendedName>
        <fullName evidence="10">Major facilitator superfamily (MFS) profile domain-containing protein</fullName>
    </recommendedName>
</protein>
<feature type="transmembrane region" description="Helical" evidence="9">
    <location>
        <begin position="242"/>
        <end position="263"/>
    </location>
</feature>